<dbReference type="RefSeq" id="WP_070199343.1">
    <property type="nucleotide sequence ID" value="NZ_LJGZ01000004.1"/>
</dbReference>
<feature type="transmembrane region" description="Helical" evidence="1">
    <location>
        <begin position="21"/>
        <end position="44"/>
    </location>
</feature>
<keyword evidence="3" id="KW-1185">Reference proteome</keyword>
<evidence type="ECO:0000313" key="2">
    <source>
        <dbReference type="EMBL" id="OEV22273.1"/>
    </source>
</evidence>
<comment type="caution">
    <text evidence="2">The sequence shown here is derived from an EMBL/GenBank/DDBJ whole genome shotgun (WGS) entry which is preliminary data.</text>
</comment>
<dbReference type="AlphaFoldDB" id="A0A1E7M2F3"/>
<accession>A0A1E7M2F3</accession>
<dbReference type="Proteomes" id="UP000175971">
    <property type="component" value="Unassembled WGS sequence"/>
</dbReference>
<protein>
    <submittedName>
        <fullName evidence="2">Uncharacterized protein</fullName>
    </submittedName>
</protein>
<evidence type="ECO:0000313" key="3">
    <source>
        <dbReference type="Proteomes" id="UP000175971"/>
    </source>
</evidence>
<reference evidence="2 3" key="1">
    <citation type="journal article" date="2016" name="Front. Microbiol.">
        <title>Comparative Genomics Analysis of Streptomyces Species Reveals Their Adaptation to the Marine Environment and Their Diversity at the Genomic Level.</title>
        <authorList>
            <person name="Tian X."/>
            <person name="Zhang Z."/>
            <person name="Yang T."/>
            <person name="Chen M."/>
            <person name="Li J."/>
            <person name="Chen F."/>
            <person name="Yang J."/>
            <person name="Li W."/>
            <person name="Zhang B."/>
            <person name="Zhang Z."/>
            <person name="Wu J."/>
            <person name="Zhang C."/>
            <person name="Long L."/>
            <person name="Xiao J."/>
        </authorList>
    </citation>
    <scope>NUCLEOTIDE SEQUENCE [LARGE SCALE GENOMIC DNA]</scope>
    <source>
        <strain evidence="2 3">SCSIO M10372</strain>
    </source>
</reference>
<sequence>MPALRATELREYAVRQRERTIVVTALAVSSVVVVLLACGFWAFFLHVFSHPISPGLVGMRIDGDTVTVKAGQCPQDRVRWVEVRDSDAERLIWRGDRPMTEEGRSGLLPLWDAKAYGTTSAATRPSELPKTLDVSIDHGPEYGVSEVFDIAKVRAAALPPGSYWTRDGVRTAEQLDGIPYCGGSSGT</sequence>
<gene>
    <name evidence="2" type="ORF">AN221_00985</name>
</gene>
<keyword evidence="1" id="KW-0472">Membrane</keyword>
<dbReference type="OrthoDB" id="4204954at2"/>
<dbReference type="EMBL" id="LJGZ01000004">
    <property type="protein sequence ID" value="OEV22273.1"/>
    <property type="molecule type" value="Genomic_DNA"/>
</dbReference>
<organism evidence="2 3">
    <name type="scientific">Streptomyces nanshensis</name>
    <dbReference type="NCBI Taxonomy" id="518642"/>
    <lineage>
        <taxon>Bacteria</taxon>
        <taxon>Bacillati</taxon>
        <taxon>Actinomycetota</taxon>
        <taxon>Actinomycetes</taxon>
        <taxon>Kitasatosporales</taxon>
        <taxon>Streptomycetaceae</taxon>
        <taxon>Streptomyces</taxon>
    </lineage>
</organism>
<evidence type="ECO:0000256" key="1">
    <source>
        <dbReference type="SAM" id="Phobius"/>
    </source>
</evidence>
<proteinExistence type="predicted"/>
<dbReference type="PATRIC" id="fig|518642.7.peg.2228"/>
<keyword evidence="1" id="KW-0812">Transmembrane</keyword>
<name>A0A1E7M2F3_9ACTN</name>
<keyword evidence="1" id="KW-1133">Transmembrane helix</keyword>